<name>A0A5C6FW77_9PLAN</name>
<dbReference type="AlphaFoldDB" id="A0A5C6FW77"/>
<dbReference type="EMBL" id="SJPZ01000001">
    <property type="protein sequence ID" value="TWU66574.1"/>
    <property type="molecule type" value="Genomic_DNA"/>
</dbReference>
<proteinExistence type="predicted"/>
<gene>
    <name evidence="1" type="ORF">V7x_21410</name>
</gene>
<dbReference type="Proteomes" id="UP000316476">
    <property type="component" value="Unassembled WGS sequence"/>
</dbReference>
<evidence type="ECO:0000313" key="2">
    <source>
        <dbReference type="Proteomes" id="UP000316476"/>
    </source>
</evidence>
<comment type="caution">
    <text evidence="1">The sequence shown here is derived from an EMBL/GenBank/DDBJ whole genome shotgun (WGS) entry which is preliminary data.</text>
</comment>
<reference evidence="1 2" key="1">
    <citation type="submission" date="2019-02" db="EMBL/GenBank/DDBJ databases">
        <title>Deep-cultivation of Planctomycetes and their phenomic and genomic characterization uncovers novel biology.</title>
        <authorList>
            <person name="Wiegand S."/>
            <person name="Jogler M."/>
            <person name="Boedeker C."/>
            <person name="Pinto D."/>
            <person name="Vollmers J."/>
            <person name="Rivas-Marin E."/>
            <person name="Kohn T."/>
            <person name="Peeters S.H."/>
            <person name="Heuer A."/>
            <person name="Rast P."/>
            <person name="Oberbeckmann S."/>
            <person name="Bunk B."/>
            <person name="Jeske O."/>
            <person name="Meyerdierks A."/>
            <person name="Storesund J.E."/>
            <person name="Kallscheuer N."/>
            <person name="Luecker S."/>
            <person name="Lage O.M."/>
            <person name="Pohl T."/>
            <person name="Merkel B.J."/>
            <person name="Hornburger P."/>
            <person name="Mueller R.-W."/>
            <person name="Bruemmer F."/>
            <person name="Labrenz M."/>
            <person name="Spormann A.M."/>
            <person name="Op Den Camp H."/>
            <person name="Overmann J."/>
            <person name="Amann R."/>
            <person name="Jetten M.S.M."/>
            <person name="Mascher T."/>
            <person name="Medema M.H."/>
            <person name="Devos D.P."/>
            <person name="Kaster A.-K."/>
            <person name="Ovreas L."/>
            <person name="Rohde M."/>
            <person name="Galperin M.Y."/>
            <person name="Jogler C."/>
        </authorList>
    </citation>
    <scope>NUCLEOTIDE SEQUENCE [LARGE SCALE GENOMIC DNA]</scope>
    <source>
        <strain evidence="1 2">V7</strain>
    </source>
</reference>
<protein>
    <submittedName>
        <fullName evidence="1">Uncharacterized protein</fullName>
    </submittedName>
</protein>
<organism evidence="1 2">
    <name type="scientific">Crateriforma conspicua</name>
    <dbReference type="NCBI Taxonomy" id="2527996"/>
    <lineage>
        <taxon>Bacteria</taxon>
        <taxon>Pseudomonadati</taxon>
        <taxon>Planctomycetota</taxon>
        <taxon>Planctomycetia</taxon>
        <taxon>Planctomycetales</taxon>
        <taxon>Planctomycetaceae</taxon>
        <taxon>Crateriforma</taxon>
    </lineage>
</organism>
<sequence precursor="true">MIRVFGARPVRLVLPGSRHTGHAIDYLRFVPLTDVELIITSWKFGKGCTR</sequence>
<evidence type="ECO:0000313" key="1">
    <source>
        <dbReference type="EMBL" id="TWU66574.1"/>
    </source>
</evidence>
<accession>A0A5C6FW77</accession>